<keyword evidence="7 11" id="KW-0560">Oxidoreductase</keyword>
<feature type="binding site" evidence="10">
    <location>
        <position position="186"/>
    </location>
    <ligand>
        <name>Mn(2+)</name>
        <dbReference type="ChEBI" id="CHEBI:29035"/>
    </ligand>
</feature>
<dbReference type="GO" id="GO:0030145">
    <property type="term" value="F:manganese ion binding"/>
    <property type="evidence" value="ECO:0007669"/>
    <property type="project" value="TreeGrafter"/>
</dbReference>
<feature type="binding site" evidence="10">
    <location>
        <position position="97"/>
    </location>
    <ligand>
        <name>Mn(2+)</name>
        <dbReference type="ChEBI" id="CHEBI:29035"/>
    </ligand>
</feature>
<name>A5X458_HAELA</name>
<evidence type="ECO:0000259" key="13">
    <source>
        <dbReference type="Pfam" id="PF02777"/>
    </source>
</evidence>
<dbReference type="AlphaFoldDB" id="A5X458"/>
<dbReference type="PANTHER" id="PTHR11404:SF6">
    <property type="entry name" value="SUPEROXIDE DISMUTASE [MN], MITOCHONDRIAL"/>
    <property type="match status" value="1"/>
</dbReference>
<dbReference type="EMBL" id="DQ533711">
    <property type="protein sequence ID" value="ABF82431.1"/>
    <property type="molecule type" value="mRNA"/>
</dbReference>
<dbReference type="Pfam" id="PF00081">
    <property type="entry name" value="Sod_Fe_N"/>
    <property type="match status" value="1"/>
</dbReference>
<dbReference type="Pfam" id="PF02777">
    <property type="entry name" value="Sod_Fe_C"/>
    <property type="match status" value="1"/>
</dbReference>
<evidence type="ECO:0000256" key="6">
    <source>
        <dbReference type="ARBA" id="ARBA00022723"/>
    </source>
</evidence>
<dbReference type="PANTHER" id="PTHR11404">
    <property type="entry name" value="SUPEROXIDE DISMUTASE 2"/>
    <property type="match status" value="1"/>
</dbReference>
<evidence type="ECO:0000256" key="5">
    <source>
        <dbReference type="ARBA" id="ARBA00012682"/>
    </source>
</evidence>
<dbReference type="FunFam" id="1.10.287.990:FF:000001">
    <property type="entry name" value="Superoxide dismutase"/>
    <property type="match status" value="1"/>
</dbReference>
<evidence type="ECO:0000256" key="9">
    <source>
        <dbReference type="ARBA" id="ARBA00049204"/>
    </source>
</evidence>
<evidence type="ECO:0000256" key="11">
    <source>
        <dbReference type="RuleBase" id="RU000414"/>
    </source>
</evidence>
<evidence type="ECO:0000256" key="7">
    <source>
        <dbReference type="ARBA" id="ARBA00023002"/>
    </source>
</evidence>
<evidence type="ECO:0000256" key="3">
    <source>
        <dbReference type="ARBA" id="ARBA00004305"/>
    </source>
</evidence>
<keyword evidence="8" id="KW-0464">Manganese</keyword>
<comment type="subcellular location">
    <subcellularLocation>
        <location evidence="3">Mitochondrion matrix</location>
    </subcellularLocation>
</comment>
<dbReference type="InterPro" id="IPR001189">
    <property type="entry name" value="Mn/Fe_SOD"/>
</dbReference>
<dbReference type="GO" id="GO:0005759">
    <property type="term" value="C:mitochondrial matrix"/>
    <property type="evidence" value="ECO:0007669"/>
    <property type="project" value="UniProtKB-SubCell"/>
</dbReference>
<dbReference type="EC" id="1.15.1.1" evidence="5 11"/>
<feature type="domain" description="Manganese/iron superoxide dismutase N-terminal" evidence="12">
    <location>
        <begin position="26"/>
        <end position="104"/>
    </location>
</feature>
<evidence type="ECO:0000256" key="8">
    <source>
        <dbReference type="ARBA" id="ARBA00023211"/>
    </source>
</evidence>
<dbReference type="InterPro" id="IPR019833">
    <property type="entry name" value="Mn/Fe_SOD_BS"/>
</dbReference>
<reference evidence="14" key="1">
    <citation type="journal article" date="2011" name="J. Appl. Phycol.">
        <title>Cloning and expression of isoenzymes of superoxide dismutase in Haematococcus pluvialis (Chlorophyceae) under oxidative stress.</title>
        <authorList>
            <person name="Wang J."/>
            <person name="Sommerfeld M."/>
            <person name="Hu Q."/>
        </authorList>
    </citation>
    <scope>NUCLEOTIDE SEQUENCE</scope>
</reference>
<proteinExistence type="evidence at transcript level"/>
<dbReference type="InterPro" id="IPR019831">
    <property type="entry name" value="Mn/Fe_SOD_N"/>
</dbReference>
<evidence type="ECO:0000256" key="10">
    <source>
        <dbReference type="PIRSR" id="PIRSR000349-1"/>
    </source>
</evidence>
<comment type="catalytic activity">
    <reaction evidence="9 11">
        <text>2 superoxide + 2 H(+) = H2O2 + O2</text>
        <dbReference type="Rhea" id="RHEA:20696"/>
        <dbReference type="ChEBI" id="CHEBI:15378"/>
        <dbReference type="ChEBI" id="CHEBI:15379"/>
        <dbReference type="ChEBI" id="CHEBI:16240"/>
        <dbReference type="ChEBI" id="CHEBI:18421"/>
        <dbReference type="EC" id="1.15.1.1"/>
    </reaction>
</comment>
<comment type="cofactor">
    <cofactor evidence="1">
        <name>Mn(2+)</name>
        <dbReference type="ChEBI" id="CHEBI:29035"/>
    </cofactor>
</comment>
<dbReference type="SUPFAM" id="SSF46609">
    <property type="entry name" value="Fe,Mn superoxide dismutase (SOD), N-terminal domain"/>
    <property type="match status" value="1"/>
</dbReference>
<dbReference type="Gene3D" id="3.55.40.20">
    <property type="entry name" value="Iron/manganese superoxide dismutase, C-terminal domain"/>
    <property type="match status" value="1"/>
</dbReference>
<dbReference type="SUPFAM" id="SSF54719">
    <property type="entry name" value="Fe,Mn superoxide dismutase (SOD), C-terminal domain"/>
    <property type="match status" value="1"/>
</dbReference>
<dbReference type="FunFam" id="3.55.40.20:FF:000002">
    <property type="entry name" value="Superoxide dismutase"/>
    <property type="match status" value="1"/>
</dbReference>
<evidence type="ECO:0000256" key="2">
    <source>
        <dbReference type="ARBA" id="ARBA00002170"/>
    </source>
</evidence>
<comment type="function">
    <text evidence="2">Destroys superoxide anion radicals which are normally produced within the cells and which are toxic to biological systems.</text>
</comment>
<keyword evidence="6 10" id="KW-0479">Metal-binding</keyword>
<evidence type="ECO:0000256" key="4">
    <source>
        <dbReference type="ARBA" id="ARBA00008714"/>
    </source>
</evidence>
<protein>
    <recommendedName>
        <fullName evidence="5 11">Superoxide dismutase</fullName>
        <ecNumber evidence="5 11">1.15.1.1</ecNumber>
    </recommendedName>
</protein>
<gene>
    <name evidence="14" type="primary">SOD2</name>
</gene>
<dbReference type="PIRSF" id="PIRSF000349">
    <property type="entry name" value="SODismutase"/>
    <property type="match status" value="1"/>
</dbReference>
<organism evidence="14">
    <name type="scientific">Haematococcus lacustris</name>
    <name type="common">Green alga</name>
    <name type="synonym">Haematococcus pluvialis</name>
    <dbReference type="NCBI Taxonomy" id="44745"/>
    <lineage>
        <taxon>Eukaryota</taxon>
        <taxon>Viridiplantae</taxon>
        <taxon>Chlorophyta</taxon>
        <taxon>core chlorophytes</taxon>
        <taxon>Chlorophyceae</taxon>
        <taxon>CS clade</taxon>
        <taxon>Chlamydomonadales</taxon>
        <taxon>Haematococcaceae</taxon>
        <taxon>Haematococcus</taxon>
    </lineage>
</organism>
<dbReference type="InterPro" id="IPR036314">
    <property type="entry name" value="SOD_C_sf"/>
</dbReference>
<evidence type="ECO:0000256" key="1">
    <source>
        <dbReference type="ARBA" id="ARBA00001936"/>
    </source>
</evidence>
<dbReference type="PRINTS" id="PR01703">
    <property type="entry name" value="MNSODISMTASE"/>
</dbReference>
<accession>A5X458</accession>
<dbReference type="InterPro" id="IPR050265">
    <property type="entry name" value="Fe/Mn_Superoxide_Dismutase"/>
</dbReference>
<evidence type="ECO:0000313" key="14">
    <source>
        <dbReference type="EMBL" id="ABF82431.1"/>
    </source>
</evidence>
<dbReference type="PROSITE" id="PS00088">
    <property type="entry name" value="SOD_MN"/>
    <property type="match status" value="1"/>
</dbReference>
<dbReference type="Gene3D" id="1.10.287.990">
    <property type="entry name" value="Fe,Mn superoxide dismutase (SOD) domain"/>
    <property type="match status" value="1"/>
</dbReference>
<feature type="binding site" evidence="10">
    <location>
        <position position="49"/>
    </location>
    <ligand>
        <name>Mn(2+)</name>
        <dbReference type="ChEBI" id="CHEBI:29035"/>
    </ligand>
</feature>
<comment type="similarity">
    <text evidence="4 11">Belongs to the iron/manganese superoxide dismutase family.</text>
</comment>
<dbReference type="InterPro" id="IPR036324">
    <property type="entry name" value="Mn/Fe_SOD_N_sf"/>
</dbReference>
<sequence length="220" mass="23629">MVLQLIAGRASATFLASGVRGLATAKLPDLTYDYGALQPAISGQIMELHHKKHHQAYITNYNAAIEKYAEAEGKGDVAAMIALQGAIKFNGGGHVNHSIFWTNLVPSKDAAPASGELLQLIEARYKSMDAFKAAFSAAAAGVQGSGWGWLGYNKATGGVEIATTANQDPLSTLGLVPLLGVDVWEHAYYLDYKNVRPDYLKAIWQVVNWKNVAERLAAAK</sequence>
<dbReference type="GO" id="GO:0004784">
    <property type="term" value="F:superoxide dismutase activity"/>
    <property type="evidence" value="ECO:0007669"/>
    <property type="project" value="UniProtKB-EC"/>
</dbReference>
<feature type="binding site" evidence="10">
    <location>
        <position position="182"/>
    </location>
    <ligand>
        <name>Mn(2+)</name>
        <dbReference type="ChEBI" id="CHEBI:29035"/>
    </ligand>
</feature>
<feature type="domain" description="Manganese/iron superoxide dismutase C-terminal" evidence="13">
    <location>
        <begin position="114"/>
        <end position="215"/>
    </location>
</feature>
<evidence type="ECO:0000259" key="12">
    <source>
        <dbReference type="Pfam" id="PF00081"/>
    </source>
</evidence>
<dbReference type="InterPro" id="IPR019832">
    <property type="entry name" value="Mn/Fe_SOD_C"/>
</dbReference>
<comment type="function">
    <text evidence="11">Destroys radicals which are normally produced within the cells and which are toxic to biological systems.</text>
</comment>